<dbReference type="Pfam" id="PF13405">
    <property type="entry name" value="EF-hand_6"/>
    <property type="match status" value="1"/>
</dbReference>
<feature type="transmembrane region" description="Helical" evidence="2">
    <location>
        <begin position="399"/>
        <end position="417"/>
    </location>
</feature>
<protein>
    <recommendedName>
        <fullName evidence="3">EF-hand domain-containing protein</fullName>
    </recommendedName>
</protein>
<dbReference type="InterPro" id="IPR018247">
    <property type="entry name" value="EF_Hand_1_Ca_BS"/>
</dbReference>
<feature type="transmembrane region" description="Helical" evidence="2">
    <location>
        <begin position="182"/>
        <end position="207"/>
    </location>
</feature>
<evidence type="ECO:0000313" key="4">
    <source>
        <dbReference type="EMBL" id="KOO31711.1"/>
    </source>
</evidence>
<evidence type="ECO:0000313" key="5">
    <source>
        <dbReference type="Proteomes" id="UP000037460"/>
    </source>
</evidence>
<organism evidence="4 5">
    <name type="scientific">Chrysochromulina tobinii</name>
    <dbReference type="NCBI Taxonomy" id="1460289"/>
    <lineage>
        <taxon>Eukaryota</taxon>
        <taxon>Haptista</taxon>
        <taxon>Haptophyta</taxon>
        <taxon>Prymnesiophyceae</taxon>
        <taxon>Prymnesiales</taxon>
        <taxon>Chrysochromulinaceae</taxon>
        <taxon>Chrysochromulina</taxon>
    </lineage>
</organism>
<evidence type="ECO:0000256" key="2">
    <source>
        <dbReference type="SAM" id="Phobius"/>
    </source>
</evidence>
<dbReference type="SMART" id="SM00054">
    <property type="entry name" value="EFh"/>
    <property type="match status" value="2"/>
</dbReference>
<dbReference type="SUPFAM" id="SSF47473">
    <property type="entry name" value="EF-hand"/>
    <property type="match status" value="1"/>
</dbReference>
<evidence type="ECO:0000259" key="3">
    <source>
        <dbReference type="PROSITE" id="PS50222"/>
    </source>
</evidence>
<feature type="domain" description="EF-hand" evidence="3">
    <location>
        <begin position="85"/>
        <end position="120"/>
    </location>
</feature>
<accession>A0A0M0JYI3</accession>
<reference evidence="5" key="1">
    <citation type="journal article" date="2015" name="PLoS Genet.">
        <title>Genome Sequence and Transcriptome Analyses of Chrysochromulina tobin: Metabolic Tools for Enhanced Algal Fitness in the Prominent Order Prymnesiales (Haptophyceae).</title>
        <authorList>
            <person name="Hovde B.T."/>
            <person name="Deodato C.R."/>
            <person name="Hunsperger H.M."/>
            <person name="Ryken S.A."/>
            <person name="Yost W."/>
            <person name="Jha R.K."/>
            <person name="Patterson J."/>
            <person name="Monnat R.J. Jr."/>
            <person name="Barlow S.B."/>
            <person name="Starkenburg S.R."/>
            <person name="Cattolico R.A."/>
        </authorList>
    </citation>
    <scope>NUCLEOTIDE SEQUENCE</scope>
    <source>
        <strain evidence="5">CCMP291</strain>
    </source>
</reference>
<keyword evidence="5" id="KW-1185">Reference proteome</keyword>
<proteinExistence type="predicted"/>
<dbReference type="OrthoDB" id="428774at2759"/>
<dbReference type="InterPro" id="IPR011992">
    <property type="entry name" value="EF-hand-dom_pair"/>
</dbReference>
<dbReference type="InterPro" id="IPR002048">
    <property type="entry name" value="EF_hand_dom"/>
</dbReference>
<dbReference type="Gene3D" id="1.10.238.10">
    <property type="entry name" value="EF-hand"/>
    <property type="match status" value="1"/>
</dbReference>
<name>A0A0M0JYI3_9EUKA</name>
<comment type="caution">
    <text evidence="4">The sequence shown here is derived from an EMBL/GenBank/DDBJ whole genome shotgun (WGS) entry which is preliminary data.</text>
</comment>
<keyword evidence="2" id="KW-0472">Membrane</keyword>
<keyword evidence="2" id="KW-1133">Transmembrane helix</keyword>
<feature type="transmembrane region" description="Helical" evidence="2">
    <location>
        <begin position="6"/>
        <end position="26"/>
    </location>
</feature>
<dbReference type="Proteomes" id="UP000037460">
    <property type="component" value="Unassembled WGS sequence"/>
</dbReference>
<dbReference type="AlphaFoldDB" id="A0A0M0JYI3"/>
<feature type="transmembrane region" description="Helical" evidence="2">
    <location>
        <begin position="338"/>
        <end position="358"/>
    </location>
</feature>
<evidence type="ECO:0000256" key="1">
    <source>
        <dbReference type="ARBA" id="ARBA00022837"/>
    </source>
</evidence>
<dbReference type="EMBL" id="JWZX01001950">
    <property type="protein sequence ID" value="KOO31711.1"/>
    <property type="molecule type" value="Genomic_DNA"/>
</dbReference>
<dbReference type="PROSITE" id="PS50222">
    <property type="entry name" value="EF_HAND_2"/>
    <property type="match status" value="1"/>
</dbReference>
<gene>
    <name evidence="4" type="ORF">Ctob_015228</name>
</gene>
<sequence length="541" mass="60114">MGWASGSFSFFGGVIFLLQLLVLTYWKKRANRAYYEQKEKAEALLLLRRYDKTPKGKLDLQEFTELVRDIESGVIRSQGRGPAFPVSARVSAAFDAFDVDHSGFIENRELRAALRHYGYDATEPPEKTGTAKGIKFRPLPGIFVFPSLMLLIFSLLITGLVSKSIALLVDPSATCTFSQCRWPGALILVGVGLFMLWGFLMLLHFWWYHYATTWEWLEPEKLSEVTDPLYLLVSKIRLRCGRDRKTIVVDEDLRDPLYWLITKVTGVRCCGVRKEFVVMDRVRGHWALSDDDTAEPERTERLLAQPMMFFRSRPGDALDAMKMLWLNRASGSNGVFGVFYEWNLMMVQLSIAALTGIGPALEPGSDPAAAQMYTVLVLQYGVALYLIMGGPSSDRIDNLVMSSMYLVEGTCTLLLLLQNEVAIEYQLLIQSAVFYGLVLAMMIPIFEKMYELFVVQLFKCMTNMKEATATGCCLAAVGVFAAIPGMVASLLGMDAGEGLIESLTEEVIAASAEAAEGAEAIEVILESAEEAAEGAEAIEPM</sequence>
<feature type="transmembrane region" description="Helical" evidence="2">
    <location>
        <begin position="142"/>
        <end position="162"/>
    </location>
</feature>
<feature type="transmembrane region" description="Helical" evidence="2">
    <location>
        <begin position="423"/>
        <end position="446"/>
    </location>
</feature>
<feature type="transmembrane region" description="Helical" evidence="2">
    <location>
        <begin position="467"/>
        <end position="491"/>
    </location>
</feature>
<keyword evidence="2" id="KW-0812">Transmembrane</keyword>
<dbReference type="PROSITE" id="PS00018">
    <property type="entry name" value="EF_HAND_1"/>
    <property type="match status" value="1"/>
</dbReference>
<dbReference type="GO" id="GO:0005509">
    <property type="term" value="F:calcium ion binding"/>
    <property type="evidence" value="ECO:0007669"/>
    <property type="project" value="InterPro"/>
</dbReference>
<keyword evidence="1" id="KW-0106">Calcium</keyword>
<feature type="transmembrane region" description="Helical" evidence="2">
    <location>
        <begin position="370"/>
        <end position="387"/>
    </location>
</feature>